<organism evidence="1 2">
    <name type="scientific">Thelephora ganbajun</name>
    <name type="common">Ganba fungus</name>
    <dbReference type="NCBI Taxonomy" id="370292"/>
    <lineage>
        <taxon>Eukaryota</taxon>
        <taxon>Fungi</taxon>
        <taxon>Dikarya</taxon>
        <taxon>Basidiomycota</taxon>
        <taxon>Agaricomycotina</taxon>
        <taxon>Agaricomycetes</taxon>
        <taxon>Thelephorales</taxon>
        <taxon>Thelephoraceae</taxon>
        <taxon>Thelephora</taxon>
    </lineage>
</organism>
<keyword evidence="2" id="KW-1185">Reference proteome</keyword>
<sequence length="91" mass="9684">MGLHWSLGWHLLPALHLLLAVGIGSTSWQLQKINGAYLAEVFTPFLRRKGSGPTTVTGVNQMDPLPAKIGATPLVLLLVGTLCQKREGAGV</sequence>
<name>A0ACB6Z362_THEGA</name>
<protein>
    <submittedName>
        <fullName evidence="1">Uncharacterized protein</fullName>
    </submittedName>
</protein>
<comment type="caution">
    <text evidence="1">The sequence shown here is derived from an EMBL/GenBank/DDBJ whole genome shotgun (WGS) entry which is preliminary data.</text>
</comment>
<gene>
    <name evidence="1" type="ORF">BDM02DRAFT_3123271</name>
</gene>
<accession>A0ACB6Z362</accession>
<evidence type="ECO:0000313" key="2">
    <source>
        <dbReference type="Proteomes" id="UP000886501"/>
    </source>
</evidence>
<reference evidence="1" key="2">
    <citation type="journal article" date="2020" name="Nat. Commun.">
        <title>Large-scale genome sequencing of mycorrhizal fungi provides insights into the early evolution of symbiotic traits.</title>
        <authorList>
            <person name="Miyauchi S."/>
            <person name="Kiss E."/>
            <person name="Kuo A."/>
            <person name="Drula E."/>
            <person name="Kohler A."/>
            <person name="Sanchez-Garcia M."/>
            <person name="Morin E."/>
            <person name="Andreopoulos B."/>
            <person name="Barry K.W."/>
            <person name="Bonito G."/>
            <person name="Buee M."/>
            <person name="Carver A."/>
            <person name="Chen C."/>
            <person name="Cichocki N."/>
            <person name="Clum A."/>
            <person name="Culley D."/>
            <person name="Crous P.W."/>
            <person name="Fauchery L."/>
            <person name="Girlanda M."/>
            <person name="Hayes R.D."/>
            <person name="Keri Z."/>
            <person name="LaButti K."/>
            <person name="Lipzen A."/>
            <person name="Lombard V."/>
            <person name="Magnuson J."/>
            <person name="Maillard F."/>
            <person name="Murat C."/>
            <person name="Nolan M."/>
            <person name="Ohm R.A."/>
            <person name="Pangilinan J."/>
            <person name="Pereira M.F."/>
            <person name="Perotto S."/>
            <person name="Peter M."/>
            <person name="Pfister S."/>
            <person name="Riley R."/>
            <person name="Sitrit Y."/>
            <person name="Stielow J.B."/>
            <person name="Szollosi G."/>
            <person name="Zifcakova L."/>
            <person name="Stursova M."/>
            <person name="Spatafora J.W."/>
            <person name="Tedersoo L."/>
            <person name="Vaario L.M."/>
            <person name="Yamada A."/>
            <person name="Yan M."/>
            <person name="Wang P."/>
            <person name="Xu J."/>
            <person name="Bruns T."/>
            <person name="Baldrian P."/>
            <person name="Vilgalys R."/>
            <person name="Dunand C."/>
            <person name="Henrissat B."/>
            <person name="Grigoriev I.V."/>
            <person name="Hibbett D."/>
            <person name="Nagy L.G."/>
            <person name="Martin F.M."/>
        </authorList>
    </citation>
    <scope>NUCLEOTIDE SEQUENCE</scope>
    <source>
        <strain evidence="1">P2</strain>
    </source>
</reference>
<evidence type="ECO:0000313" key="1">
    <source>
        <dbReference type="EMBL" id="KAF9643561.1"/>
    </source>
</evidence>
<reference evidence="1" key="1">
    <citation type="submission" date="2019-10" db="EMBL/GenBank/DDBJ databases">
        <authorList>
            <consortium name="DOE Joint Genome Institute"/>
            <person name="Kuo A."/>
            <person name="Miyauchi S."/>
            <person name="Kiss E."/>
            <person name="Drula E."/>
            <person name="Kohler A."/>
            <person name="Sanchez-Garcia M."/>
            <person name="Andreopoulos B."/>
            <person name="Barry K.W."/>
            <person name="Bonito G."/>
            <person name="Buee M."/>
            <person name="Carver A."/>
            <person name="Chen C."/>
            <person name="Cichocki N."/>
            <person name="Clum A."/>
            <person name="Culley D."/>
            <person name="Crous P.W."/>
            <person name="Fauchery L."/>
            <person name="Girlanda M."/>
            <person name="Hayes R."/>
            <person name="Keri Z."/>
            <person name="Labutti K."/>
            <person name="Lipzen A."/>
            <person name="Lombard V."/>
            <person name="Magnuson J."/>
            <person name="Maillard F."/>
            <person name="Morin E."/>
            <person name="Murat C."/>
            <person name="Nolan M."/>
            <person name="Ohm R."/>
            <person name="Pangilinan J."/>
            <person name="Pereira M."/>
            <person name="Perotto S."/>
            <person name="Peter M."/>
            <person name="Riley R."/>
            <person name="Sitrit Y."/>
            <person name="Stielow B."/>
            <person name="Szollosi G."/>
            <person name="Zifcakova L."/>
            <person name="Stursova M."/>
            <person name="Spatafora J.W."/>
            <person name="Tedersoo L."/>
            <person name="Vaario L.-M."/>
            <person name="Yamada A."/>
            <person name="Yan M."/>
            <person name="Wang P."/>
            <person name="Xu J."/>
            <person name="Bruns T."/>
            <person name="Baldrian P."/>
            <person name="Vilgalys R."/>
            <person name="Henrissat B."/>
            <person name="Grigoriev I.V."/>
            <person name="Hibbett D."/>
            <person name="Nagy L.G."/>
            <person name="Martin F.M."/>
        </authorList>
    </citation>
    <scope>NUCLEOTIDE SEQUENCE</scope>
    <source>
        <strain evidence="1">P2</strain>
    </source>
</reference>
<dbReference type="EMBL" id="MU118207">
    <property type="protein sequence ID" value="KAF9643561.1"/>
    <property type="molecule type" value="Genomic_DNA"/>
</dbReference>
<proteinExistence type="predicted"/>
<dbReference type="Proteomes" id="UP000886501">
    <property type="component" value="Unassembled WGS sequence"/>
</dbReference>